<dbReference type="InterPro" id="IPR007052">
    <property type="entry name" value="CS_dom"/>
</dbReference>
<dbReference type="Pfam" id="PF04969">
    <property type="entry name" value="CS"/>
    <property type="match status" value="1"/>
</dbReference>
<dbReference type="Gene3D" id="2.60.40.790">
    <property type="match status" value="1"/>
</dbReference>
<dbReference type="GeneID" id="100376825"/>
<keyword evidence="4" id="KW-0963">Cytoplasm</keyword>
<evidence type="ECO:0000256" key="2">
    <source>
        <dbReference type="ARBA" id="ARBA00004496"/>
    </source>
</evidence>
<keyword evidence="7" id="KW-1185">Reference proteome</keyword>
<dbReference type="PANTHER" id="PTHR21664">
    <property type="entry name" value="CHRONIC MYELOGENOUS LEUKEMIA TUMOR ANTIGEN 66"/>
    <property type="match status" value="1"/>
</dbReference>
<organism evidence="7 8">
    <name type="scientific">Saccoglossus kowalevskii</name>
    <name type="common">Acorn worm</name>
    <dbReference type="NCBI Taxonomy" id="10224"/>
    <lineage>
        <taxon>Eukaryota</taxon>
        <taxon>Metazoa</taxon>
        <taxon>Hemichordata</taxon>
        <taxon>Enteropneusta</taxon>
        <taxon>Harrimaniidae</taxon>
        <taxon>Saccoglossus</taxon>
    </lineage>
</organism>
<dbReference type="SUPFAM" id="SSF49764">
    <property type="entry name" value="HSP20-like chaperones"/>
    <property type="match status" value="1"/>
</dbReference>
<accession>A0ABM0GS54</accession>
<proteinExistence type="predicted"/>
<reference evidence="8" key="1">
    <citation type="submission" date="2025-08" db="UniProtKB">
        <authorList>
            <consortium name="RefSeq"/>
        </authorList>
    </citation>
    <scope>IDENTIFICATION</scope>
    <source>
        <tissue evidence="8">Testes</tissue>
    </source>
</reference>
<comment type="subcellular location">
    <subcellularLocation>
        <location evidence="2">Cytoplasm</location>
    </subcellularLocation>
    <subcellularLocation>
        <location evidence="1">Nucleus</location>
    </subcellularLocation>
</comment>
<evidence type="ECO:0000259" key="6">
    <source>
        <dbReference type="PROSITE" id="PS51203"/>
    </source>
</evidence>
<dbReference type="CDD" id="cd06467">
    <property type="entry name" value="p23_NUDC_like"/>
    <property type="match status" value="1"/>
</dbReference>
<evidence type="ECO:0000313" key="8">
    <source>
        <dbReference type="RefSeq" id="XP_002736164.1"/>
    </source>
</evidence>
<dbReference type="RefSeq" id="XP_002736164.1">
    <property type="nucleotide sequence ID" value="XM_002736118.2"/>
</dbReference>
<evidence type="ECO:0000313" key="7">
    <source>
        <dbReference type="Proteomes" id="UP000694865"/>
    </source>
</evidence>
<dbReference type="Proteomes" id="UP000694865">
    <property type="component" value="Unplaced"/>
</dbReference>
<evidence type="ECO:0000256" key="1">
    <source>
        <dbReference type="ARBA" id="ARBA00004123"/>
    </source>
</evidence>
<name>A0ABM0GS54_SACKO</name>
<gene>
    <name evidence="8" type="primary">LOC100376825</name>
</gene>
<evidence type="ECO:0000256" key="5">
    <source>
        <dbReference type="ARBA" id="ARBA00023242"/>
    </source>
</evidence>
<sequence>MATCTETFRVDRDQLDANFDGYKLSLDPLPVYSVNVDSGVDEVKLQENQYSLQHVRAFGVHNYLLLDQWNPNSVFYVDDQWKVMQLRVVLESQLSPAESVFQIPATNHKSASNRHFVTFHFPGPHWALLADGAGTLYILETGNRDQVSAPEWKIIYSESLCGSERPFVILDATLHISDSATTVDCLLLYIEEEKTDTMLSSSHFTSVIEWITITRQPETPHFQVERKRKLHSKAAPQFAALEPSGYAVHISADYDFNIVEDSLKPVEKKETPKPLEKSDTIYSWTQTLEDVTVTFVLPDGTNKSDIDIKLSCKDISIGIKNSFTLLQGILHAKIDVDVSTWTVEKRKSARAFFSKSGPRNQNTTI</sequence>
<feature type="domain" description="CS" evidence="6">
    <location>
        <begin position="277"/>
        <end position="365"/>
    </location>
</feature>
<dbReference type="InterPro" id="IPR008978">
    <property type="entry name" value="HSP20-like_chaperone"/>
</dbReference>
<evidence type="ECO:0000256" key="4">
    <source>
        <dbReference type="ARBA" id="ARBA00022490"/>
    </source>
</evidence>
<dbReference type="InterPro" id="IPR037895">
    <property type="entry name" value="NUDCD1"/>
</dbReference>
<keyword evidence="5" id="KW-0539">Nucleus</keyword>
<evidence type="ECO:0000256" key="3">
    <source>
        <dbReference type="ARBA" id="ARBA00018915"/>
    </source>
</evidence>
<dbReference type="PANTHER" id="PTHR21664:SF1">
    <property type="entry name" value="NUDC DOMAIN-CONTAINING PROTEIN 1"/>
    <property type="match status" value="1"/>
</dbReference>
<dbReference type="PROSITE" id="PS51203">
    <property type="entry name" value="CS"/>
    <property type="match status" value="1"/>
</dbReference>
<protein>
    <recommendedName>
        <fullName evidence="3">NudC domain-containing protein 1</fullName>
    </recommendedName>
</protein>